<feature type="compositionally biased region" description="Basic residues" evidence="1">
    <location>
        <begin position="152"/>
        <end position="173"/>
    </location>
</feature>
<name>A0A0D7B3N5_9AGAR</name>
<sequence length="223" mass="25172">MSGKNTSPSAGLPVRGGSPMSPVTNHMLPPTRSRGVKRERDEETEPKWDEREHRGGPSPTGPHPQLRDIDLRPRSPSSPFPAPPTGHDLMALFPATAPSPIPPNTSGYFYKQERDFFSSRHFGAPRIEERDAGGHSDRAPRSWPPPEEEARHHHHHHHHHQTHAHHHHSHRSSSHSSSRQAAPSAPYPVDYDTPVEADSDAWKKPTPFNERRRSGKHTRRIVR</sequence>
<dbReference type="EMBL" id="KN880619">
    <property type="protein sequence ID" value="KIY64779.1"/>
    <property type="molecule type" value="Genomic_DNA"/>
</dbReference>
<evidence type="ECO:0000313" key="3">
    <source>
        <dbReference type="Proteomes" id="UP000054007"/>
    </source>
</evidence>
<dbReference type="Proteomes" id="UP000054007">
    <property type="component" value="Unassembled WGS sequence"/>
</dbReference>
<organism evidence="2 3">
    <name type="scientific">Cylindrobasidium torrendii FP15055 ss-10</name>
    <dbReference type="NCBI Taxonomy" id="1314674"/>
    <lineage>
        <taxon>Eukaryota</taxon>
        <taxon>Fungi</taxon>
        <taxon>Dikarya</taxon>
        <taxon>Basidiomycota</taxon>
        <taxon>Agaricomycotina</taxon>
        <taxon>Agaricomycetes</taxon>
        <taxon>Agaricomycetidae</taxon>
        <taxon>Agaricales</taxon>
        <taxon>Marasmiineae</taxon>
        <taxon>Physalacriaceae</taxon>
        <taxon>Cylindrobasidium</taxon>
    </lineage>
</organism>
<feature type="compositionally biased region" description="Basic and acidic residues" evidence="1">
    <location>
        <begin position="36"/>
        <end position="55"/>
    </location>
</feature>
<dbReference type="STRING" id="1314674.A0A0D7B3N5"/>
<evidence type="ECO:0000313" key="2">
    <source>
        <dbReference type="EMBL" id="KIY64779.1"/>
    </source>
</evidence>
<feature type="compositionally biased region" description="Basic and acidic residues" evidence="1">
    <location>
        <begin position="126"/>
        <end position="140"/>
    </location>
</feature>
<feature type="compositionally biased region" description="Basic residues" evidence="1">
    <location>
        <begin position="213"/>
        <end position="223"/>
    </location>
</feature>
<dbReference type="OrthoDB" id="3062108at2759"/>
<feature type="compositionally biased region" description="Low complexity" evidence="1">
    <location>
        <begin position="174"/>
        <end position="184"/>
    </location>
</feature>
<accession>A0A0D7B3N5</accession>
<dbReference type="AlphaFoldDB" id="A0A0D7B3N5"/>
<evidence type="ECO:0000256" key="1">
    <source>
        <dbReference type="SAM" id="MobiDB-lite"/>
    </source>
</evidence>
<gene>
    <name evidence="2" type="ORF">CYLTODRAFT_456901</name>
</gene>
<proteinExistence type="predicted"/>
<protein>
    <submittedName>
        <fullName evidence="2">Uncharacterized protein</fullName>
    </submittedName>
</protein>
<reference evidence="2 3" key="1">
    <citation type="journal article" date="2015" name="Fungal Genet. Biol.">
        <title>Evolution of novel wood decay mechanisms in Agaricales revealed by the genome sequences of Fistulina hepatica and Cylindrobasidium torrendii.</title>
        <authorList>
            <person name="Floudas D."/>
            <person name="Held B.W."/>
            <person name="Riley R."/>
            <person name="Nagy L.G."/>
            <person name="Koehler G."/>
            <person name="Ransdell A.S."/>
            <person name="Younus H."/>
            <person name="Chow J."/>
            <person name="Chiniquy J."/>
            <person name="Lipzen A."/>
            <person name="Tritt A."/>
            <person name="Sun H."/>
            <person name="Haridas S."/>
            <person name="LaButti K."/>
            <person name="Ohm R.A."/>
            <person name="Kues U."/>
            <person name="Blanchette R.A."/>
            <person name="Grigoriev I.V."/>
            <person name="Minto R.E."/>
            <person name="Hibbett D.S."/>
        </authorList>
    </citation>
    <scope>NUCLEOTIDE SEQUENCE [LARGE SCALE GENOMIC DNA]</scope>
    <source>
        <strain evidence="2 3">FP15055 ss-10</strain>
    </source>
</reference>
<feature type="region of interest" description="Disordered" evidence="1">
    <location>
        <begin position="1"/>
        <end position="223"/>
    </location>
</feature>
<keyword evidence="3" id="KW-1185">Reference proteome</keyword>